<reference evidence="1 2" key="1">
    <citation type="submission" date="2018-11" db="EMBL/GenBank/DDBJ databases">
        <title>Genome sequence and assembly of Colletotrichum spinosum.</title>
        <authorList>
            <person name="Gan P."/>
            <person name="Shirasu K."/>
        </authorList>
    </citation>
    <scope>NUCLEOTIDE SEQUENCE [LARGE SCALE GENOMIC DNA]</scope>
    <source>
        <strain evidence="1 2">CBS 515.97</strain>
    </source>
</reference>
<accession>A0A4R8QE32</accession>
<organism evidence="1 2">
    <name type="scientific">Colletotrichum spinosum</name>
    <dbReference type="NCBI Taxonomy" id="1347390"/>
    <lineage>
        <taxon>Eukaryota</taxon>
        <taxon>Fungi</taxon>
        <taxon>Dikarya</taxon>
        <taxon>Ascomycota</taxon>
        <taxon>Pezizomycotina</taxon>
        <taxon>Sordariomycetes</taxon>
        <taxon>Hypocreomycetidae</taxon>
        <taxon>Glomerellales</taxon>
        <taxon>Glomerellaceae</taxon>
        <taxon>Colletotrichum</taxon>
        <taxon>Colletotrichum orbiculare species complex</taxon>
    </lineage>
</organism>
<gene>
    <name evidence="1" type="ORF">C8035_v008155</name>
</gene>
<evidence type="ECO:0000313" key="2">
    <source>
        <dbReference type="Proteomes" id="UP000295083"/>
    </source>
</evidence>
<dbReference type="EMBL" id="QAPG01000027">
    <property type="protein sequence ID" value="TDZ37041.1"/>
    <property type="molecule type" value="Genomic_DNA"/>
</dbReference>
<proteinExistence type="predicted"/>
<keyword evidence="2" id="KW-1185">Reference proteome</keyword>
<comment type="caution">
    <text evidence="1">The sequence shown here is derived from an EMBL/GenBank/DDBJ whole genome shotgun (WGS) entry which is preliminary data.</text>
</comment>
<dbReference type="AlphaFoldDB" id="A0A4R8QE32"/>
<name>A0A4R8QE32_9PEZI</name>
<evidence type="ECO:0008006" key="3">
    <source>
        <dbReference type="Google" id="ProtNLM"/>
    </source>
</evidence>
<evidence type="ECO:0000313" key="1">
    <source>
        <dbReference type="EMBL" id="TDZ37041.1"/>
    </source>
</evidence>
<sequence>MEVSLGVIALTGQIVNTSLRLKRVIDSFNSAEDAFVNLRFKLECTAQTCGAARQIIEDEEESSDAPPSLLRKQGPVLLAEIDKSLRKLEELLPKSDIKGKKPRRARQGIHSFLKSDTMATLSRHLDEEVFLLTTMLTLTVW</sequence>
<protein>
    <recommendedName>
        <fullName evidence="3">Fungal N-terminal domain-containing protein</fullName>
    </recommendedName>
</protein>
<dbReference type="Proteomes" id="UP000295083">
    <property type="component" value="Unassembled WGS sequence"/>
</dbReference>